<feature type="transmembrane region" description="Helical" evidence="1">
    <location>
        <begin position="46"/>
        <end position="65"/>
    </location>
</feature>
<proteinExistence type="predicted"/>
<dbReference type="AlphaFoldDB" id="A0AB39MQ57"/>
<keyword evidence="1" id="KW-1133">Transmembrane helix</keyword>
<protein>
    <submittedName>
        <fullName evidence="2">DUF6338 family protein</fullName>
    </submittedName>
</protein>
<dbReference type="RefSeq" id="WP_369268942.1">
    <property type="nucleotide sequence ID" value="NZ_CP163432.1"/>
</dbReference>
<dbReference type="InterPro" id="IPR045919">
    <property type="entry name" value="DUF6338"/>
</dbReference>
<keyword evidence="1" id="KW-0472">Membrane</keyword>
<reference evidence="2" key="1">
    <citation type="submission" date="2024-07" db="EMBL/GenBank/DDBJ databases">
        <authorList>
            <person name="Yu S.T."/>
        </authorList>
    </citation>
    <scope>NUCLEOTIDE SEQUENCE</scope>
    <source>
        <strain evidence="2">R11</strain>
    </source>
</reference>
<evidence type="ECO:0000313" key="2">
    <source>
        <dbReference type="EMBL" id="XDQ08485.1"/>
    </source>
</evidence>
<gene>
    <name evidence="2" type="ORF">AB5J55_01905</name>
</gene>
<organism evidence="2">
    <name type="scientific">Streptomyces sp. R11</name>
    <dbReference type="NCBI Taxonomy" id="3238625"/>
    <lineage>
        <taxon>Bacteria</taxon>
        <taxon>Bacillati</taxon>
        <taxon>Actinomycetota</taxon>
        <taxon>Actinomycetes</taxon>
        <taxon>Kitasatosporales</taxon>
        <taxon>Streptomycetaceae</taxon>
        <taxon>Streptomyces</taxon>
    </lineage>
</organism>
<sequence>MPSTFLGLVLLVVCLVPGFVYSAARDTVLPERTSSAFRETTRVVLASLALDTLALAVFGALRATAPGITPDVGRLVREGWGYARDHYLALAWWSLAVLAVAAVLGAGAARLLPRGAGPVTVESSWWLLLGRYPAEAGAKSAYVGCELVDGSYLGGTLKHFAHQAEETGDRELALVAPLEYRPQPGQPVRPLTGHQLVSVSARQIKFLTVTYLDHVPTDAPRPEPRGESTA</sequence>
<name>A0AB39MQ57_9ACTN</name>
<keyword evidence="1" id="KW-0812">Transmembrane</keyword>
<dbReference type="EMBL" id="CP163432">
    <property type="protein sequence ID" value="XDQ08485.1"/>
    <property type="molecule type" value="Genomic_DNA"/>
</dbReference>
<evidence type="ECO:0000256" key="1">
    <source>
        <dbReference type="SAM" id="Phobius"/>
    </source>
</evidence>
<feature type="transmembrane region" description="Helical" evidence="1">
    <location>
        <begin position="86"/>
        <end position="109"/>
    </location>
</feature>
<dbReference type="Pfam" id="PF19865">
    <property type="entry name" value="DUF6338"/>
    <property type="match status" value="1"/>
</dbReference>
<accession>A0AB39MQ57</accession>